<dbReference type="PROSITE" id="PS50092">
    <property type="entry name" value="TSP1"/>
    <property type="match status" value="1"/>
</dbReference>
<dbReference type="PROSITE" id="PS00280">
    <property type="entry name" value="BPTI_KUNITZ_1"/>
    <property type="match status" value="1"/>
</dbReference>
<evidence type="ECO:0000313" key="4">
    <source>
        <dbReference type="WBParaSite" id="ASIM_0000791801-mRNA-1"/>
    </source>
</evidence>
<keyword evidence="3" id="KW-1185">Reference proteome</keyword>
<dbReference type="EMBL" id="UYRR01019145">
    <property type="protein sequence ID" value="VDK29799.1"/>
    <property type="molecule type" value="Genomic_DNA"/>
</dbReference>
<gene>
    <name evidence="2" type="ORF">ASIM_LOCUS7681</name>
</gene>
<dbReference type="OrthoDB" id="347314at2759"/>
<dbReference type="SUPFAM" id="SSF57362">
    <property type="entry name" value="BPTI-like"/>
    <property type="match status" value="1"/>
</dbReference>
<dbReference type="Gene3D" id="4.10.410.10">
    <property type="entry name" value="Pancreatic trypsin inhibitor Kunitz domain"/>
    <property type="match status" value="1"/>
</dbReference>
<dbReference type="AlphaFoldDB" id="A0A0M3JJU7"/>
<dbReference type="InterPro" id="IPR036383">
    <property type="entry name" value="TSP1_rpt_sf"/>
</dbReference>
<dbReference type="InterPro" id="IPR036880">
    <property type="entry name" value="Kunitz_BPTI_sf"/>
</dbReference>
<reference evidence="2 3" key="2">
    <citation type="submission" date="2018-11" db="EMBL/GenBank/DDBJ databases">
        <authorList>
            <consortium name="Pathogen Informatics"/>
        </authorList>
    </citation>
    <scope>NUCLEOTIDE SEQUENCE [LARGE SCALE GENOMIC DNA]</scope>
</reference>
<reference evidence="4" key="1">
    <citation type="submission" date="2017-02" db="UniProtKB">
        <authorList>
            <consortium name="WormBaseParasite"/>
        </authorList>
    </citation>
    <scope>IDENTIFICATION</scope>
</reference>
<protein>
    <submittedName>
        <fullName evidence="4">BPTI/Kunitz inhibitor domain-containing protein</fullName>
    </submittedName>
</protein>
<dbReference type="SUPFAM" id="SSF82895">
    <property type="entry name" value="TSP-1 type 1 repeat"/>
    <property type="match status" value="1"/>
</dbReference>
<evidence type="ECO:0000313" key="3">
    <source>
        <dbReference type="Proteomes" id="UP000267096"/>
    </source>
</evidence>
<dbReference type="Pfam" id="PF00090">
    <property type="entry name" value="TSP_1"/>
    <property type="match status" value="1"/>
</dbReference>
<accession>A0A0M3JJU7</accession>
<sequence>MNRCERFIYTGCKGNRNQFETEDECKRFCVKGYESPMGEVVPGHQLINEFGVDQVDDGGEPVDCVISEWTPWGNCSATCGSGKRQRSRQIEASRFSLIPPKSLKNLISGHP</sequence>
<dbReference type="GO" id="GO:0031012">
    <property type="term" value="C:extracellular matrix"/>
    <property type="evidence" value="ECO:0007669"/>
    <property type="project" value="TreeGrafter"/>
</dbReference>
<dbReference type="InterPro" id="IPR000884">
    <property type="entry name" value="TSP1_rpt"/>
</dbReference>
<dbReference type="PANTHER" id="PTHR11311:SF16">
    <property type="entry name" value="SPONDIN-1"/>
    <property type="match status" value="1"/>
</dbReference>
<name>A0A0M3JJU7_ANISI</name>
<dbReference type="InterPro" id="IPR002223">
    <property type="entry name" value="Kunitz_BPTI"/>
</dbReference>
<evidence type="ECO:0000313" key="2">
    <source>
        <dbReference type="EMBL" id="VDK29799.1"/>
    </source>
</evidence>
<dbReference type="Gene3D" id="2.20.100.10">
    <property type="entry name" value="Thrombospondin type-1 (TSP1) repeat"/>
    <property type="match status" value="1"/>
</dbReference>
<dbReference type="InterPro" id="IPR020901">
    <property type="entry name" value="Prtase_inh_Kunz-CS"/>
</dbReference>
<dbReference type="InterPro" id="IPR051418">
    <property type="entry name" value="Spondin/Thrombospondin_T1"/>
</dbReference>
<dbReference type="Proteomes" id="UP000267096">
    <property type="component" value="Unassembled WGS sequence"/>
</dbReference>
<dbReference type="Pfam" id="PF00014">
    <property type="entry name" value="Kunitz_BPTI"/>
    <property type="match status" value="1"/>
</dbReference>
<dbReference type="GO" id="GO:0007155">
    <property type="term" value="P:cell adhesion"/>
    <property type="evidence" value="ECO:0007669"/>
    <property type="project" value="TreeGrafter"/>
</dbReference>
<dbReference type="CDD" id="cd00109">
    <property type="entry name" value="Kunitz-type"/>
    <property type="match status" value="1"/>
</dbReference>
<feature type="domain" description="BPTI/Kunitz inhibitor" evidence="1">
    <location>
        <begin position="1"/>
        <end position="29"/>
    </location>
</feature>
<organism evidence="4">
    <name type="scientific">Anisakis simplex</name>
    <name type="common">Herring worm</name>
    <dbReference type="NCBI Taxonomy" id="6269"/>
    <lineage>
        <taxon>Eukaryota</taxon>
        <taxon>Metazoa</taxon>
        <taxon>Ecdysozoa</taxon>
        <taxon>Nematoda</taxon>
        <taxon>Chromadorea</taxon>
        <taxon>Rhabditida</taxon>
        <taxon>Spirurina</taxon>
        <taxon>Ascaridomorpha</taxon>
        <taxon>Ascaridoidea</taxon>
        <taxon>Anisakidae</taxon>
        <taxon>Anisakis</taxon>
        <taxon>Anisakis simplex complex</taxon>
    </lineage>
</organism>
<dbReference type="PROSITE" id="PS50279">
    <property type="entry name" value="BPTI_KUNITZ_2"/>
    <property type="match status" value="1"/>
</dbReference>
<dbReference type="PRINTS" id="PR00759">
    <property type="entry name" value="BASICPTASE"/>
</dbReference>
<dbReference type="WBParaSite" id="ASIM_0000791801-mRNA-1">
    <property type="protein sequence ID" value="ASIM_0000791801-mRNA-1"/>
    <property type="gene ID" value="ASIM_0000791801"/>
</dbReference>
<dbReference type="GO" id="GO:0004867">
    <property type="term" value="F:serine-type endopeptidase inhibitor activity"/>
    <property type="evidence" value="ECO:0007669"/>
    <property type="project" value="InterPro"/>
</dbReference>
<evidence type="ECO:0000259" key="1">
    <source>
        <dbReference type="PROSITE" id="PS50279"/>
    </source>
</evidence>
<proteinExistence type="predicted"/>
<dbReference type="PANTHER" id="PTHR11311">
    <property type="entry name" value="SPONDIN"/>
    <property type="match status" value="1"/>
</dbReference>